<accession>A0AAV6XKA7</accession>
<dbReference type="Proteomes" id="UP000826271">
    <property type="component" value="Unassembled WGS sequence"/>
</dbReference>
<proteinExistence type="predicted"/>
<dbReference type="SMART" id="SM00256">
    <property type="entry name" value="FBOX"/>
    <property type="match status" value="1"/>
</dbReference>
<keyword evidence="3" id="KW-1185">Reference proteome</keyword>
<dbReference type="SUPFAM" id="SSF81383">
    <property type="entry name" value="F-box domain"/>
    <property type="match status" value="1"/>
</dbReference>
<dbReference type="Pfam" id="PF00646">
    <property type="entry name" value="F-box"/>
    <property type="match status" value="1"/>
</dbReference>
<evidence type="ECO:0000313" key="3">
    <source>
        <dbReference type="Proteomes" id="UP000826271"/>
    </source>
</evidence>
<protein>
    <recommendedName>
        <fullName evidence="1">F-box domain-containing protein</fullName>
    </recommendedName>
</protein>
<dbReference type="InterPro" id="IPR053772">
    <property type="entry name" value="At1g61320/At1g61330-like"/>
</dbReference>
<dbReference type="PROSITE" id="PS50181">
    <property type="entry name" value="FBOX"/>
    <property type="match status" value="1"/>
</dbReference>
<sequence>MEDGLSQLPDDVLCLIISRLPTQDAVKTSILSRRWRNLYKFINRVRFHCCNMSGFHSTDYSFQSYAIAAKIYLSVCMETTPFPMYLVNLLKICISSSACPSQLVQYYQTRRAAFEGQRVAKASGVHHSQLKEVEFCSFGGSKNEVEFALYMLKTAAVLERMCISICPFSWTKAVPLWDEEKQNMICKQFQEQALSKNVVVIMQVSRSLVLRPLKQGWRPVSAR</sequence>
<dbReference type="InterPro" id="IPR053781">
    <property type="entry name" value="F-box_AtFBL13-like"/>
</dbReference>
<dbReference type="InterPro" id="IPR036047">
    <property type="entry name" value="F-box-like_dom_sf"/>
</dbReference>
<dbReference type="Gene3D" id="1.20.1280.50">
    <property type="match status" value="1"/>
</dbReference>
<feature type="domain" description="F-box" evidence="1">
    <location>
        <begin position="2"/>
        <end position="40"/>
    </location>
</feature>
<organism evidence="2 3">
    <name type="scientific">Buddleja alternifolia</name>
    <dbReference type="NCBI Taxonomy" id="168488"/>
    <lineage>
        <taxon>Eukaryota</taxon>
        <taxon>Viridiplantae</taxon>
        <taxon>Streptophyta</taxon>
        <taxon>Embryophyta</taxon>
        <taxon>Tracheophyta</taxon>
        <taxon>Spermatophyta</taxon>
        <taxon>Magnoliopsida</taxon>
        <taxon>eudicotyledons</taxon>
        <taxon>Gunneridae</taxon>
        <taxon>Pentapetalae</taxon>
        <taxon>asterids</taxon>
        <taxon>lamiids</taxon>
        <taxon>Lamiales</taxon>
        <taxon>Scrophulariaceae</taxon>
        <taxon>Buddlejeae</taxon>
        <taxon>Buddleja</taxon>
    </lineage>
</organism>
<dbReference type="AlphaFoldDB" id="A0AAV6XKA7"/>
<comment type="caution">
    <text evidence="2">The sequence shown here is derived from an EMBL/GenBank/DDBJ whole genome shotgun (WGS) entry which is preliminary data.</text>
</comment>
<dbReference type="PANTHER" id="PTHR34145:SF68">
    <property type="entry name" value="FBD DOMAIN-CONTAINING PROTEIN"/>
    <property type="match status" value="1"/>
</dbReference>
<dbReference type="EMBL" id="WHWC01000006">
    <property type="protein sequence ID" value="KAG8380447.1"/>
    <property type="molecule type" value="Genomic_DNA"/>
</dbReference>
<dbReference type="Pfam" id="PF08387">
    <property type="entry name" value="FBD"/>
    <property type="match status" value="1"/>
</dbReference>
<dbReference type="InterPro" id="IPR001810">
    <property type="entry name" value="F-box_dom"/>
</dbReference>
<evidence type="ECO:0000313" key="2">
    <source>
        <dbReference type="EMBL" id="KAG8380447.1"/>
    </source>
</evidence>
<reference evidence="2" key="1">
    <citation type="submission" date="2019-10" db="EMBL/GenBank/DDBJ databases">
        <authorList>
            <person name="Zhang R."/>
            <person name="Pan Y."/>
            <person name="Wang J."/>
            <person name="Ma R."/>
            <person name="Yu S."/>
        </authorList>
    </citation>
    <scope>NUCLEOTIDE SEQUENCE</scope>
    <source>
        <strain evidence="2">LA-IB0</strain>
        <tissue evidence="2">Leaf</tissue>
    </source>
</reference>
<dbReference type="PANTHER" id="PTHR34145">
    <property type="entry name" value="OS02G0105600 PROTEIN"/>
    <property type="match status" value="1"/>
</dbReference>
<name>A0AAV6XKA7_9LAMI</name>
<gene>
    <name evidence="2" type="ORF">BUALT_Bualt06G0016200</name>
</gene>
<evidence type="ECO:0000259" key="1">
    <source>
        <dbReference type="PROSITE" id="PS50181"/>
    </source>
</evidence>
<dbReference type="CDD" id="cd22160">
    <property type="entry name" value="F-box_AtFBL13-like"/>
    <property type="match status" value="1"/>
</dbReference>
<dbReference type="InterPro" id="IPR006566">
    <property type="entry name" value="FBD"/>
</dbReference>